<dbReference type="EMBL" id="CP019476">
    <property type="protein sequence ID" value="UQC83696.1"/>
    <property type="molecule type" value="Genomic_DNA"/>
</dbReference>
<proteinExistence type="predicted"/>
<feature type="region of interest" description="Disordered" evidence="1">
    <location>
        <begin position="1"/>
        <end position="22"/>
    </location>
</feature>
<dbReference type="AlphaFoldDB" id="A0A9Q8SVS3"/>
<dbReference type="GeneID" id="73343181"/>
<keyword evidence="3" id="KW-1185">Reference proteome</keyword>
<dbReference type="RefSeq" id="XP_049145315.1">
    <property type="nucleotide sequence ID" value="XM_049288171.1"/>
</dbReference>
<dbReference type="KEGG" id="clup:CLUP02_09192"/>
<feature type="region of interest" description="Disordered" evidence="1">
    <location>
        <begin position="86"/>
        <end position="109"/>
    </location>
</feature>
<dbReference type="Proteomes" id="UP000830671">
    <property type="component" value="Chromosome 4"/>
</dbReference>
<accession>A0A9Q8SVS3</accession>
<evidence type="ECO:0000256" key="1">
    <source>
        <dbReference type="SAM" id="MobiDB-lite"/>
    </source>
</evidence>
<organism evidence="2 3">
    <name type="scientific">Colletotrichum lupini</name>
    <dbReference type="NCBI Taxonomy" id="145971"/>
    <lineage>
        <taxon>Eukaryota</taxon>
        <taxon>Fungi</taxon>
        <taxon>Dikarya</taxon>
        <taxon>Ascomycota</taxon>
        <taxon>Pezizomycotina</taxon>
        <taxon>Sordariomycetes</taxon>
        <taxon>Hypocreomycetidae</taxon>
        <taxon>Glomerellales</taxon>
        <taxon>Glomerellaceae</taxon>
        <taxon>Colletotrichum</taxon>
        <taxon>Colletotrichum acutatum species complex</taxon>
    </lineage>
</organism>
<reference evidence="2" key="1">
    <citation type="journal article" date="2021" name="Mol. Plant Microbe Interact.">
        <title>Complete Genome Sequence of the Plant-Pathogenic Fungus Colletotrichum lupini.</title>
        <authorList>
            <person name="Baroncelli R."/>
            <person name="Pensec F."/>
            <person name="Da Lio D."/>
            <person name="Boufleur T."/>
            <person name="Vicente I."/>
            <person name="Sarrocco S."/>
            <person name="Picot A."/>
            <person name="Baraldi E."/>
            <person name="Sukno S."/>
            <person name="Thon M."/>
            <person name="Le Floch G."/>
        </authorList>
    </citation>
    <scope>NUCLEOTIDE SEQUENCE</scope>
    <source>
        <strain evidence="2">IMI 504893</strain>
    </source>
</reference>
<gene>
    <name evidence="2" type="ORF">CLUP02_09192</name>
</gene>
<sequence length="109" mass="12058">MIVRGMDDRRMAQDDDTEAQQCELEDTTTATFLSKAAVILCVPNEDHKILPVVVCDKRRVLTFRKGTDGDEIRRLGVGVIDPKVGMNPSCSTPEREHLDLTTTGKSGLQ</sequence>
<feature type="compositionally biased region" description="Basic and acidic residues" evidence="1">
    <location>
        <begin position="1"/>
        <end position="13"/>
    </location>
</feature>
<evidence type="ECO:0000313" key="3">
    <source>
        <dbReference type="Proteomes" id="UP000830671"/>
    </source>
</evidence>
<name>A0A9Q8SVS3_9PEZI</name>
<evidence type="ECO:0000313" key="2">
    <source>
        <dbReference type="EMBL" id="UQC83696.1"/>
    </source>
</evidence>
<feature type="compositionally biased region" description="Polar residues" evidence="1">
    <location>
        <begin position="100"/>
        <end position="109"/>
    </location>
</feature>
<protein>
    <submittedName>
        <fullName evidence="2">Uncharacterized protein</fullName>
    </submittedName>
</protein>